<keyword evidence="1" id="KW-0732">Signal</keyword>
<sequence length="153" mass="15579">MNKLFAFNHVGRACTLALAGALAAVLAVPACAGEPAVLRAEELGALPFVDLSTDLLAVPGAKAQGARLAVGGDSVEALDLEQLERERGRADTVVNDTRLGGEVANNSAVNVNTGANTIDAGSFANMSGIPVVIQNSGANVLIQNATVINLQFQ</sequence>
<keyword evidence="3" id="KW-1185">Reference proteome</keyword>
<dbReference type="Proteomes" id="UP001596050">
    <property type="component" value="Unassembled WGS sequence"/>
</dbReference>
<evidence type="ECO:0000256" key="1">
    <source>
        <dbReference type="SAM" id="SignalP"/>
    </source>
</evidence>
<gene>
    <name evidence="2" type="ORF">ACFPN5_20940</name>
</gene>
<name>A0ABW0LBL2_9BURK</name>
<accession>A0ABW0LBL2</accession>
<organism evidence="2 3">
    <name type="scientific">Massilia niabensis</name>
    <dbReference type="NCBI Taxonomy" id="544910"/>
    <lineage>
        <taxon>Bacteria</taxon>
        <taxon>Pseudomonadati</taxon>
        <taxon>Pseudomonadota</taxon>
        <taxon>Betaproteobacteria</taxon>
        <taxon>Burkholderiales</taxon>
        <taxon>Oxalobacteraceae</taxon>
        <taxon>Telluria group</taxon>
        <taxon>Massilia</taxon>
    </lineage>
</organism>
<evidence type="ECO:0000313" key="2">
    <source>
        <dbReference type="EMBL" id="MFC5462277.1"/>
    </source>
</evidence>
<reference evidence="3" key="1">
    <citation type="journal article" date="2019" name="Int. J. Syst. Evol. Microbiol.">
        <title>The Global Catalogue of Microorganisms (GCM) 10K type strain sequencing project: providing services to taxonomists for standard genome sequencing and annotation.</title>
        <authorList>
            <consortium name="The Broad Institute Genomics Platform"/>
            <consortium name="The Broad Institute Genome Sequencing Center for Infectious Disease"/>
            <person name="Wu L."/>
            <person name="Ma J."/>
        </authorList>
    </citation>
    <scope>NUCLEOTIDE SEQUENCE [LARGE SCALE GENOMIC DNA]</scope>
    <source>
        <strain evidence="3">KACC 12649</strain>
    </source>
</reference>
<feature type="chain" id="PRO_5046046100" evidence="1">
    <location>
        <begin position="33"/>
        <end position="153"/>
    </location>
</feature>
<dbReference type="EMBL" id="JBHSMU010000015">
    <property type="protein sequence ID" value="MFC5462277.1"/>
    <property type="molecule type" value="Genomic_DNA"/>
</dbReference>
<comment type="caution">
    <text evidence="2">The sequence shown here is derived from an EMBL/GenBank/DDBJ whole genome shotgun (WGS) entry which is preliminary data.</text>
</comment>
<dbReference type="RefSeq" id="WP_379785720.1">
    <property type="nucleotide sequence ID" value="NZ_JBHSMU010000015.1"/>
</dbReference>
<proteinExistence type="predicted"/>
<feature type="signal peptide" evidence="1">
    <location>
        <begin position="1"/>
        <end position="32"/>
    </location>
</feature>
<evidence type="ECO:0000313" key="3">
    <source>
        <dbReference type="Proteomes" id="UP001596050"/>
    </source>
</evidence>
<protein>
    <submittedName>
        <fullName evidence="2">Uncharacterized protein</fullName>
    </submittedName>
</protein>